<evidence type="ECO:0008006" key="4">
    <source>
        <dbReference type="Google" id="ProtNLM"/>
    </source>
</evidence>
<dbReference type="RefSeq" id="WP_110668969.1">
    <property type="nucleotide sequence ID" value="NZ_PYBW01000039.1"/>
</dbReference>
<sequence length="267" mass="27793">MTGTATATRLLVPLYVHPAVDPAAWQAVAAAGPGTVRAVVLNVADGPGPALEPAFAEASARLAEAGVEVLGYVDTGYGSRPHAQVVAEILNHRDWYGTTGVYFDQAATHPDAVPHYRRLAVAARAAGCATVVLGHGDHPEPAYAEPELSDLLVTFEGTWKSYQDLVLPLWTGHHPAERFCHLVYEVPADRAEATGALIASRRAGVGCAVPGSGANPWDRLPYGLSPTTGPTAQPSAHPTAHLSAHPSAKGRPATPSPSPPTDPECPL</sequence>
<dbReference type="Proteomes" id="UP000248039">
    <property type="component" value="Unassembled WGS sequence"/>
</dbReference>
<dbReference type="EMBL" id="PYBW01000039">
    <property type="protein sequence ID" value="PYC80589.1"/>
    <property type="molecule type" value="Genomic_DNA"/>
</dbReference>
<proteinExistence type="predicted"/>
<evidence type="ECO:0000256" key="1">
    <source>
        <dbReference type="SAM" id="MobiDB-lite"/>
    </source>
</evidence>
<dbReference type="InterPro" id="IPR021986">
    <property type="entry name" value="Spherulin4"/>
</dbReference>
<dbReference type="AlphaFoldDB" id="A0A2V4NF90"/>
<gene>
    <name evidence="2" type="ORF">C7C46_12495</name>
</gene>
<dbReference type="OrthoDB" id="508445at2"/>
<evidence type="ECO:0000313" key="3">
    <source>
        <dbReference type="Proteomes" id="UP000248039"/>
    </source>
</evidence>
<protein>
    <recommendedName>
        <fullName evidence="4">Spherulation-specific family 4</fullName>
    </recommendedName>
</protein>
<feature type="compositionally biased region" description="Polar residues" evidence="1">
    <location>
        <begin position="225"/>
        <end position="236"/>
    </location>
</feature>
<dbReference type="Pfam" id="PF12138">
    <property type="entry name" value="Spherulin4"/>
    <property type="match status" value="1"/>
</dbReference>
<accession>A0A2V4NF90</accession>
<dbReference type="PANTHER" id="PTHR35040:SF9">
    <property type="entry name" value="4-LIKE CELL SURFACE PROTEIN, PUTATIVE (AFU_ORTHOLOGUE AFUA_4G14080)-RELATED"/>
    <property type="match status" value="1"/>
</dbReference>
<evidence type="ECO:0000313" key="2">
    <source>
        <dbReference type="EMBL" id="PYC80589.1"/>
    </source>
</evidence>
<feature type="compositionally biased region" description="Pro residues" evidence="1">
    <location>
        <begin position="254"/>
        <end position="267"/>
    </location>
</feature>
<comment type="caution">
    <text evidence="2">The sequence shown here is derived from an EMBL/GenBank/DDBJ whole genome shotgun (WGS) entry which is preliminary data.</text>
</comment>
<keyword evidence="3" id="KW-1185">Reference proteome</keyword>
<name>A0A2V4NF90_9ACTN</name>
<feature type="region of interest" description="Disordered" evidence="1">
    <location>
        <begin position="219"/>
        <end position="267"/>
    </location>
</feature>
<reference evidence="2 3" key="1">
    <citation type="submission" date="2018-03" db="EMBL/GenBank/DDBJ databases">
        <title>Bioinformatic expansion and discovery of thiopeptide antibiotics.</title>
        <authorList>
            <person name="Schwalen C.J."/>
            <person name="Hudson G.A."/>
            <person name="Mitchell D.A."/>
        </authorList>
    </citation>
    <scope>NUCLEOTIDE SEQUENCE [LARGE SCALE GENOMIC DNA]</scope>
    <source>
        <strain evidence="2 3">ATCC 21389</strain>
    </source>
</reference>
<organism evidence="2 3">
    <name type="scientific">Streptomyces tateyamensis</name>
    <dbReference type="NCBI Taxonomy" id="565073"/>
    <lineage>
        <taxon>Bacteria</taxon>
        <taxon>Bacillati</taxon>
        <taxon>Actinomycetota</taxon>
        <taxon>Actinomycetes</taxon>
        <taxon>Kitasatosporales</taxon>
        <taxon>Streptomycetaceae</taxon>
        <taxon>Streptomyces</taxon>
    </lineage>
</organism>
<dbReference type="PANTHER" id="PTHR35040">
    <property type="match status" value="1"/>
</dbReference>